<proteinExistence type="predicted"/>
<dbReference type="PANTHER" id="PTHR28629:SF4">
    <property type="entry name" value="TRIOKINASE_FMN CYCLASE"/>
    <property type="match status" value="1"/>
</dbReference>
<dbReference type="NCBIfam" id="TIGR02365">
    <property type="entry name" value="dha_L_ycgS"/>
    <property type="match status" value="1"/>
</dbReference>
<dbReference type="InterPro" id="IPR004007">
    <property type="entry name" value="DhaL_dom"/>
</dbReference>
<evidence type="ECO:0000313" key="4">
    <source>
        <dbReference type="EMBL" id="NJP43882.1"/>
    </source>
</evidence>
<dbReference type="PANTHER" id="PTHR28629">
    <property type="entry name" value="TRIOKINASE/FMN CYCLASE"/>
    <property type="match status" value="1"/>
</dbReference>
<dbReference type="GO" id="GO:0016301">
    <property type="term" value="F:kinase activity"/>
    <property type="evidence" value="ECO:0007669"/>
    <property type="project" value="UniProtKB-KW"/>
</dbReference>
<dbReference type="SMART" id="SM01120">
    <property type="entry name" value="Dak2"/>
    <property type="match status" value="1"/>
</dbReference>
<name>A0ABX0ZM32_9ACTN</name>
<keyword evidence="5" id="KW-1185">Reference proteome</keyword>
<dbReference type="PROSITE" id="PS51480">
    <property type="entry name" value="DHAL"/>
    <property type="match status" value="1"/>
</dbReference>
<evidence type="ECO:0000313" key="5">
    <source>
        <dbReference type="Proteomes" id="UP000734511"/>
    </source>
</evidence>
<dbReference type="SUPFAM" id="SSF101473">
    <property type="entry name" value="DhaL-like"/>
    <property type="match status" value="1"/>
</dbReference>
<evidence type="ECO:0000256" key="2">
    <source>
        <dbReference type="ARBA" id="ARBA00022777"/>
    </source>
</evidence>
<dbReference type="RefSeq" id="WP_167982746.1">
    <property type="nucleotide sequence ID" value="NZ_JAATEJ010000006.1"/>
</dbReference>
<evidence type="ECO:0000259" key="3">
    <source>
        <dbReference type="PROSITE" id="PS51480"/>
    </source>
</evidence>
<comment type="caution">
    <text evidence="4">The sequence shown here is derived from an EMBL/GenBank/DDBJ whole genome shotgun (WGS) entry which is preliminary data.</text>
</comment>
<keyword evidence="1" id="KW-0808">Transferase</keyword>
<dbReference type="InterPro" id="IPR036117">
    <property type="entry name" value="DhaL_dom_sf"/>
</dbReference>
<protein>
    <submittedName>
        <fullName evidence="4">Dihydroxyacetone kinase subunit L</fullName>
    </submittedName>
</protein>
<dbReference type="InterPro" id="IPR012737">
    <property type="entry name" value="DhaK_L_YcgS"/>
</dbReference>
<evidence type="ECO:0000256" key="1">
    <source>
        <dbReference type="ARBA" id="ARBA00022679"/>
    </source>
</evidence>
<sequence>MNATPDSEAPVDAAFVRRWLAAATDAVERDAAHLTELDSPIGDADHGTNMRRGFLAARTAVEQEQPQTPGAVLVLVGRTLISTVGGASGPLYGTLMRRAGKELGEEQAVPADRLRDALRAGVDGVAQLGGAAPGDKTMLDALVPALEALSGALDGGEDLARALAAAAAAAREGAQATTPLRARKGRASYLGERSIGHQDPGATSSALLVAAFADTAREGA</sequence>
<dbReference type="Gene3D" id="1.25.40.340">
    <property type="match status" value="1"/>
</dbReference>
<feature type="domain" description="DhaL" evidence="3">
    <location>
        <begin position="14"/>
        <end position="214"/>
    </location>
</feature>
<dbReference type="Proteomes" id="UP000734511">
    <property type="component" value="Unassembled WGS sequence"/>
</dbReference>
<reference evidence="4 5" key="1">
    <citation type="submission" date="2020-03" db="EMBL/GenBank/DDBJ databases">
        <title>WGS of actinomycetes isolated from Thailand.</title>
        <authorList>
            <person name="Thawai C."/>
        </authorList>
    </citation>
    <scope>NUCLEOTIDE SEQUENCE [LARGE SCALE GENOMIC DNA]</scope>
    <source>
        <strain evidence="4 5">PRB2-1</strain>
    </source>
</reference>
<accession>A0ABX0ZM32</accession>
<dbReference type="EMBL" id="JAATEJ010000006">
    <property type="protein sequence ID" value="NJP43882.1"/>
    <property type="molecule type" value="Genomic_DNA"/>
</dbReference>
<keyword evidence="2 4" id="KW-0418">Kinase</keyword>
<dbReference type="InterPro" id="IPR050861">
    <property type="entry name" value="Dihydroxyacetone_Kinase"/>
</dbReference>
<organism evidence="4 5">
    <name type="scientific">Actinacidiphila epipremni</name>
    <dbReference type="NCBI Taxonomy" id="2053013"/>
    <lineage>
        <taxon>Bacteria</taxon>
        <taxon>Bacillati</taxon>
        <taxon>Actinomycetota</taxon>
        <taxon>Actinomycetes</taxon>
        <taxon>Kitasatosporales</taxon>
        <taxon>Streptomycetaceae</taxon>
        <taxon>Actinacidiphila</taxon>
    </lineage>
</organism>
<gene>
    <name evidence="4" type="primary">dhaL</name>
    <name evidence="4" type="ORF">HCN08_10755</name>
</gene>
<dbReference type="Pfam" id="PF02734">
    <property type="entry name" value="Dak2"/>
    <property type="match status" value="1"/>
</dbReference>